<reference evidence="5 6" key="1">
    <citation type="submission" date="2019-09" db="EMBL/GenBank/DDBJ databases">
        <title>Salinarimonas rosea gen. nov., sp. nov., a new member of the a-2 subgroup of the Proteobacteria.</title>
        <authorList>
            <person name="Liu J."/>
        </authorList>
    </citation>
    <scope>NUCLEOTIDE SEQUENCE [LARGE SCALE GENOMIC DNA]</scope>
    <source>
        <strain evidence="5 6">BN140002</strain>
    </source>
</reference>
<dbReference type="InterPro" id="IPR011663">
    <property type="entry name" value="UTRA"/>
</dbReference>
<gene>
    <name evidence="5" type="ORF">F0L46_09355</name>
</gene>
<evidence type="ECO:0000313" key="6">
    <source>
        <dbReference type="Proteomes" id="UP000323142"/>
    </source>
</evidence>
<evidence type="ECO:0000259" key="4">
    <source>
        <dbReference type="PROSITE" id="PS50949"/>
    </source>
</evidence>
<organism evidence="5 6">
    <name type="scientific">Salinarimonas soli</name>
    <dbReference type="NCBI Taxonomy" id="1638099"/>
    <lineage>
        <taxon>Bacteria</taxon>
        <taxon>Pseudomonadati</taxon>
        <taxon>Pseudomonadota</taxon>
        <taxon>Alphaproteobacteria</taxon>
        <taxon>Hyphomicrobiales</taxon>
        <taxon>Salinarimonadaceae</taxon>
        <taxon>Salinarimonas</taxon>
    </lineage>
</organism>
<reference evidence="5 6" key="2">
    <citation type="submission" date="2019-09" db="EMBL/GenBank/DDBJ databases">
        <authorList>
            <person name="Jin C."/>
        </authorList>
    </citation>
    <scope>NUCLEOTIDE SEQUENCE [LARGE SCALE GENOMIC DNA]</scope>
    <source>
        <strain evidence="5 6">BN140002</strain>
    </source>
</reference>
<comment type="caution">
    <text evidence="5">The sequence shown here is derived from an EMBL/GenBank/DDBJ whole genome shotgun (WGS) entry which is preliminary data.</text>
</comment>
<dbReference type="Pfam" id="PF07702">
    <property type="entry name" value="UTRA"/>
    <property type="match status" value="1"/>
</dbReference>
<dbReference type="RefSeq" id="WP_149816895.1">
    <property type="nucleotide sequence ID" value="NZ_VUOA01000019.1"/>
</dbReference>
<name>A0A5B2VFT2_9HYPH</name>
<dbReference type="GO" id="GO:0003700">
    <property type="term" value="F:DNA-binding transcription factor activity"/>
    <property type="evidence" value="ECO:0007669"/>
    <property type="project" value="InterPro"/>
</dbReference>
<dbReference type="SUPFAM" id="SSF46785">
    <property type="entry name" value="Winged helix' DNA-binding domain"/>
    <property type="match status" value="1"/>
</dbReference>
<dbReference type="PRINTS" id="PR00035">
    <property type="entry name" value="HTHGNTR"/>
</dbReference>
<dbReference type="SMART" id="SM00866">
    <property type="entry name" value="UTRA"/>
    <property type="match status" value="1"/>
</dbReference>
<evidence type="ECO:0000256" key="1">
    <source>
        <dbReference type="ARBA" id="ARBA00023015"/>
    </source>
</evidence>
<keyword evidence="3" id="KW-0804">Transcription</keyword>
<dbReference type="InterPro" id="IPR036388">
    <property type="entry name" value="WH-like_DNA-bd_sf"/>
</dbReference>
<dbReference type="CDD" id="cd07377">
    <property type="entry name" value="WHTH_GntR"/>
    <property type="match status" value="1"/>
</dbReference>
<dbReference type="AlphaFoldDB" id="A0A5B2VFT2"/>
<protein>
    <submittedName>
        <fullName evidence="5">GntR family transcriptional regulator</fullName>
    </submittedName>
</protein>
<evidence type="ECO:0000256" key="3">
    <source>
        <dbReference type="ARBA" id="ARBA00023163"/>
    </source>
</evidence>
<dbReference type="InterPro" id="IPR000524">
    <property type="entry name" value="Tscrpt_reg_HTH_GntR"/>
</dbReference>
<dbReference type="GO" id="GO:0045892">
    <property type="term" value="P:negative regulation of DNA-templated transcription"/>
    <property type="evidence" value="ECO:0007669"/>
    <property type="project" value="TreeGrafter"/>
</dbReference>
<proteinExistence type="predicted"/>
<dbReference type="InterPro" id="IPR050679">
    <property type="entry name" value="Bact_HTH_transcr_reg"/>
</dbReference>
<dbReference type="OrthoDB" id="7173258at2"/>
<dbReference type="PANTHER" id="PTHR44846:SF1">
    <property type="entry name" value="MANNOSYL-D-GLYCERATE TRANSPORT_METABOLISM SYSTEM REPRESSOR MNGR-RELATED"/>
    <property type="match status" value="1"/>
</dbReference>
<dbReference type="EMBL" id="VUOA01000019">
    <property type="protein sequence ID" value="KAA2237212.1"/>
    <property type="molecule type" value="Genomic_DNA"/>
</dbReference>
<feature type="domain" description="HTH gntR-type" evidence="4">
    <location>
        <begin position="12"/>
        <end position="80"/>
    </location>
</feature>
<dbReference type="Gene3D" id="1.10.10.10">
    <property type="entry name" value="Winged helix-like DNA-binding domain superfamily/Winged helix DNA-binding domain"/>
    <property type="match status" value="1"/>
</dbReference>
<keyword evidence="6" id="KW-1185">Reference proteome</keyword>
<dbReference type="Gene3D" id="3.40.1410.10">
    <property type="entry name" value="Chorismate lyase-like"/>
    <property type="match status" value="1"/>
</dbReference>
<dbReference type="InterPro" id="IPR036390">
    <property type="entry name" value="WH_DNA-bd_sf"/>
</dbReference>
<accession>A0A5B2VFT2</accession>
<evidence type="ECO:0000313" key="5">
    <source>
        <dbReference type="EMBL" id="KAA2237212.1"/>
    </source>
</evidence>
<sequence length="242" mass="26149">MAGDGETAPRVRPLYRGVRETLVRRIAEGVWQPGQALPSEFEIAADLGVSQGTVRKALDELTAERLVVRRQGRGTYVARHDDERILFQFFKLIPDSGERRFPESRVLAVARRAADEAAAGRLGVAAGAGLVEIERVRCVGGTAAIVERITVADALYPGLAERALPNNLYELYAAEFGVTIAAATERLKAVAAGPREAEHLGLAPGTPLLAVDRTATAIDGRIAEWRVSLCRTDGLHYLCELP</sequence>
<keyword evidence="1" id="KW-0805">Transcription regulation</keyword>
<dbReference type="SMART" id="SM00345">
    <property type="entry name" value="HTH_GNTR"/>
    <property type="match status" value="1"/>
</dbReference>
<dbReference type="PANTHER" id="PTHR44846">
    <property type="entry name" value="MANNOSYL-D-GLYCERATE TRANSPORT/METABOLISM SYSTEM REPRESSOR MNGR-RELATED"/>
    <property type="match status" value="1"/>
</dbReference>
<dbReference type="PROSITE" id="PS50949">
    <property type="entry name" value="HTH_GNTR"/>
    <property type="match status" value="1"/>
</dbReference>
<dbReference type="Proteomes" id="UP000323142">
    <property type="component" value="Unassembled WGS sequence"/>
</dbReference>
<keyword evidence="2" id="KW-0238">DNA-binding</keyword>
<dbReference type="GO" id="GO:0003677">
    <property type="term" value="F:DNA binding"/>
    <property type="evidence" value="ECO:0007669"/>
    <property type="project" value="UniProtKB-KW"/>
</dbReference>
<dbReference type="Pfam" id="PF00392">
    <property type="entry name" value="GntR"/>
    <property type="match status" value="1"/>
</dbReference>
<dbReference type="SUPFAM" id="SSF64288">
    <property type="entry name" value="Chorismate lyase-like"/>
    <property type="match status" value="1"/>
</dbReference>
<dbReference type="InterPro" id="IPR028978">
    <property type="entry name" value="Chorismate_lyase_/UTRA_dom_sf"/>
</dbReference>
<evidence type="ECO:0000256" key="2">
    <source>
        <dbReference type="ARBA" id="ARBA00023125"/>
    </source>
</evidence>